<dbReference type="Pfam" id="PF00179">
    <property type="entry name" value="UQ_con"/>
    <property type="match status" value="1"/>
</dbReference>
<dbReference type="GO" id="GO:0005524">
    <property type="term" value="F:ATP binding"/>
    <property type="evidence" value="ECO:0007669"/>
    <property type="project" value="UniProtKB-KW"/>
</dbReference>
<evidence type="ECO:0000256" key="3">
    <source>
        <dbReference type="ARBA" id="ARBA00022679"/>
    </source>
</evidence>
<evidence type="ECO:0000256" key="4">
    <source>
        <dbReference type="ARBA" id="ARBA00022703"/>
    </source>
</evidence>
<dbReference type="GO" id="GO:0016740">
    <property type="term" value="F:transferase activity"/>
    <property type="evidence" value="ECO:0007669"/>
    <property type="project" value="UniProtKB-KW"/>
</dbReference>
<name>A0A6C0BXD6_9ZZZZ</name>
<dbReference type="PROSITE" id="PS50127">
    <property type="entry name" value="UBC_2"/>
    <property type="match status" value="1"/>
</dbReference>
<dbReference type="InterPro" id="IPR000608">
    <property type="entry name" value="UBC"/>
</dbReference>
<evidence type="ECO:0000259" key="12">
    <source>
        <dbReference type="PROSITE" id="PS50127"/>
    </source>
</evidence>
<protein>
    <recommendedName>
        <fullName evidence="8">Ubiquitin-conjugating enzyme E2 Z</fullName>
    </recommendedName>
    <alternativeName>
        <fullName evidence="9">E2 ubiquitin-conjugating enzyme Z</fullName>
    </alternativeName>
    <alternativeName>
        <fullName evidence="11">Ubiquitin carrier protein Z</fullName>
    </alternativeName>
    <alternativeName>
        <fullName evidence="10">Ubiquitin-protein ligase Z</fullName>
    </alternativeName>
</protein>
<evidence type="ECO:0000256" key="1">
    <source>
        <dbReference type="ARBA" id="ARBA00004496"/>
    </source>
</evidence>
<dbReference type="GO" id="GO:0043066">
    <property type="term" value="P:negative regulation of apoptotic process"/>
    <property type="evidence" value="ECO:0007669"/>
    <property type="project" value="TreeGrafter"/>
</dbReference>
<evidence type="ECO:0000256" key="5">
    <source>
        <dbReference type="ARBA" id="ARBA00022741"/>
    </source>
</evidence>
<evidence type="ECO:0000256" key="8">
    <source>
        <dbReference type="ARBA" id="ARBA00039894"/>
    </source>
</evidence>
<feature type="domain" description="UBC core" evidence="12">
    <location>
        <begin position="9"/>
        <end position="165"/>
    </location>
</feature>
<dbReference type="Gene3D" id="3.10.110.10">
    <property type="entry name" value="Ubiquitin Conjugating Enzyme"/>
    <property type="match status" value="1"/>
</dbReference>
<evidence type="ECO:0000256" key="6">
    <source>
        <dbReference type="ARBA" id="ARBA00022786"/>
    </source>
</evidence>
<keyword evidence="5" id="KW-0547">Nucleotide-binding</keyword>
<keyword evidence="7" id="KW-0067">ATP-binding</keyword>
<comment type="subcellular location">
    <subcellularLocation>
        <location evidence="1">Cytoplasm</location>
    </subcellularLocation>
</comment>
<dbReference type="GO" id="GO:0004869">
    <property type="term" value="F:cysteine-type endopeptidase inhibitor activity"/>
    <property type="evidence" value="ECO:0007669"/>
    <property type="project" value="TreeGrafter"/>
</dbReference>
<dbReference type="GO" id="GO:0005634">
    <property type="term" value="C:nucleus"/>
    <property type="evidence" value="ECO:0007669"/>
    <property type="project" value="TreeGrafter"/>
</dbReference>
<keyword evidence="2" id="KW-0963">Cytoplasm</keyword>
<dbReference type="InterPro" id="IPR016135">
    <property type="entry name" value="UBQ-conjugating_enzyme/RWD"/>
</dbReference>
<dbReference type="PANTHER" id="PTHR46116:SF26">
    <property type="entry name" value="UBIQUITIN-CONJUGATING ENZYME E2 Z"/>
    <property type="match status" value="1"/>
</dbReference>
<keyword evidence="3" id="KW-0808">Transferase</keyword>
<keyword evidence="4" id="KW-0053">Apoptosis</keyword>
<dbReference type="PANTHER" id="PTHR46116">
    <property type="entry name" value="(E3-INDEPENDENT) E2 UBIQUITIN-CONJUGATING ENZYME"/>
    <property type="match status" value="1"/>
</dbReference>
<evidence type="ECO:0000256" key="11">
    <source>
        <dbReference type="ARBA" id="ARBA00042401"/>
    </source>
</evidence>
<keyword evidence="6" id="KW-0833">Ubl conjugation pathway</keyword>
<dbReference type="EMBL" id="MN739281">
    <property type="protein sequence ID" value="QHS96896.1"/>
    <property type="molecule type" value="Genomic_DNA"/>
</dbReference>
<evidence type="ECO:0000256" key="2">
    <source>
        <dbReference type="ARBA" id="ARBA00022490"/>
    </source>
</evidence>
<proteinExistence type="predicted"/>
<dbReference type="GO" id="GO:0006915">
    <property type="term" value="P:apoptotic process"/>
    <property type="evidence" value="ECO:0007669"/>
    <property type="project" value="UniProtKB-KW"/>
</dbReference>
<dbReference type="GO" id="GO:0005737">
    <property type="term" value="C:cytoplasm"/>
    <property type="evidence" value="ECO:0007669"/>
    <property type="project" value="UniProtKB-SubCell"/>
</dbReference>
<evidence type="ECO:0000256" key="9">
    <source>
        <dbReference type="ARBA" id="ARBA00041798"/>
    </source>
</evidence>
<sequence length="240" mass="27538">MTEVVLAKGVIKRLAKDVREITRNPLIEHGIHYVHNTDNILKGQALCVGSKGTPYENGYYLFEFEFPPNYPHAPPLVTYHTNDGKTRFNPNYYRNGKVCLSILNTWSGDQWSSCNTISSILLALCTVLNDKPLLNEPGIKEDNKDFTPYNKIITFANLSVAIGDMLEKNFVKVKFPELRKIMVDHFKENYNSIMEQVYRNVGDHDSIATTRLYGMTMWLDYSNVGVRLTKIYEGFVKELL</sequence>
<evidence type="ECO:0000256" key="10">
    <source>
        <dbReference type="ARBA" id="ARBA00042316"/>
    </source>
</evidence>
<dbReference type="SUPFAM" id="SSF54495">
    <property type="entry name" value="UBC-like"/>
    <property type="match status" value="1"/>
</dbReference>
<dbReference type="SMART" id="SM00212">
    <property type="entry name" value="UBCc"/>
    <property type="match status" value="1"/>
</dbReference>
<evidence type="ECO:0000313" key="13">
    <source>
        <dbReference type="EMBL" id="QHS96896.1"/>
    </source>
</evidence>
<reference evidence="13" key="1">
    <citation type="journal article" date="2020" name="Nature">
        <title>Giant virus diversity and host interactions through global metagenomics.</title>
        <authorList>
            <person name="Schulz F."/>
            <person name="Roux S."/>
            <person name="Paez-Espino D."/>
            <person name="Jungbluth S."/>
            <person name="Walsh D.A."/>
            <person name="Denef V.J."/>
            <person name="McMahon K.D."/>
            <person name="Konstantinidis K.T."/>
            <person name="Eloe-Fadrosh E.A."/>
            <person name="Kyrpides N.C."/>
            <person name="Woyke T."/>
        </authorList>
    </citation>
    <scope>NUCLEOTIDE SEQUENCE</scope>
    <source>
        <strain evidence="13">GVMAG-M-3300020166-5</strain>
    </source>
</reference>
<evidence type="ECO:0000256" key="7">
    <source>
        <dbReference type="ARBA" id="ARBA00022840"/>
    </source>
</evidence>
<dbReference type="AlphaFoldDB" id="A0A6C0BXD6"/>
<accession>A0A6C0BXD6</accession>
<organism evidence="13">
    <name type="scientific">viral metagenome</name>
    <dbReference type="NCBI Taxonomy" id="1070528"/>
    <lineage>
        <taxon>unclassified sequences</taxon>
        <taxon>metagenomes</taxon>
        <taxon>organismal metagenomes</taxon>
    </lineage>
</organism>